<evidence type="ECO:0000259" key="8">
    <source>
        <dbReference type="Pfam" id="PF17203"/>
    </source>
</evidence>
<keyword evidence="5 7" id="KW-0472">Membrane</keyword>
<evidence type="ECO:0000256" key="5">
    <source>
        <dbReference type="ARBA" id="ARBA00023136"/>
    </source>
</evidence>
<accession>A0A5Q2F9G6</accession>
<gene>
    <name evidence="9" type="ORF">Rai3103_00335</name>
</gene>
<evidence type="ECO:0000313" key="10">
    <source>
        <dbReference type="Proteomes" id="UP000386847"/>
    </source>
</evidence>
<feature type="region of interest" description="Disordered" evidence="6">
    <location>
        <begin position="317"/>
        <end position="366"/>
    </location>
</feature>
<evidence type="ECO:0000313" key="9">
    <source>
        <dbReference type="EMBL" id="QGF22387.1"/>
    </source>
</evidence>
<dbReference type="EMBL" id="CP045725">
    <property type="protein sequence ID" value="QGF22387.1"/>
    <property type="molecule type" value="Genomic_DNA"/>
</dbReference>
<dbReference type="InterPro" id="IPR033463">
    <property type="entry name" value="sCache_3"/>
</dbReference>
<name>A0A5Q2F9G6_9ACTN</name>
<protein>
    <recommendedName>
        <fullName evidence="8">Single cache domain-containing protein</fullName>
    </recommendedName>
</protein>
<feature type="compositionally biased region" description="Low complexity" evidence="6">
    <location>
        <begin position="317"/>
        <end position="330"/>
    </location>
</feature>
<dbReference type="Gene3D" id="3.30.450.20">
    <property type="entry name" value="PAS domain"/>
    <property type="match status" value="1"/>
</dbReference>
<proteinExistence type="predicted"/>
<evidence type="ECO:0000256" key="4">
    <source>
        <dbReference type="ARBA" id="ARBA00022989"/>
    </source>
</evidence>
<comment type="subcellular location">
    <subcellularLocation>
        <location evidence="1">Cell membrane</location>
        <topology evidence="1">Multi-pass membrane protein</topology>
    </subcellularLocation>
</comment>
<dbReference type="Pfam" id="PF17203">
    <property type="entry name" value="sCache_3_2"/>
    <property type="match status" value="1"/>
</dbReference>
<keyword evidence="2" id="KW-1003">Cell membrane</keyword>
<dbReference type="InterPro" id="IPR029151">
    <property type="entry name" value="Sensor-like_sf"/>
</dbReference>
<dbReference type="KEGG" id="rain:Rai3103_00335"/>
<evidence type="ECO:0000256" key="2">
    <source>
        <dbReference type="ARBA" id="ARBA00022475"/>
    </source>
</evidence>
<feature type="domain" description="Single cache" evidence="8">
    <location>
        <begin position="49"/>
        <end position="184"/>
    </location>
</feature>
<evidence type="ECO:0000256" key="6">
    <source>
        <dbReference type="SAM" id="MobiDB-lite"/>
    </source>
</evidence>
<sequence length="366" mass="38408">MDRLGRIGMTGRRGGTVRAWSLARRLAAAQLLGLVILTLLASWISFSYTREGVYRAESDRVLATARLLAQEQEVVAAYESSDPSRVLEPLALEAADRAGISWVTFLTLDGTRLSHFRPDWVGTHYPGQLEPALSGTDFVETSTTGTAGPSVRALVPIRAREAQGGGAPGRVIGIVSVGQTVSRLDIAARAQIPTILGLAAAVAAVGLLASWALNRYLDRTTFGLGPRQLAENFTFLDTALHNVNVGIVLLAPDGSLGLYNDRAAELLGLPPSAGTGGLPTTAEVTAPRWRRGWPIWTCRLRSPTCSVPAARLVTSSSWPVSGSSWSTSTAPAPPPGPDCCPGAGEAPRPPTTAPSSPSTTVRTSSA</sequence>
<dbReference type="SUPFAM" id="SSF103190">
    <property type="entry name" value="Sensory domain-like"/>
    <property type="match status" value="1"/>
</dbReference>
<keyword evidence="10" id="KW-1185">Reference proteome</keyword>
<keyword evidence="3 7" id="KW-0812">Transmembrane</keyword>
<reference evidence="9 10" key="1">
    <citation type="submission" date="2019-10" db="EMBL/GenBank/DDBJ databases">
        <title>Genomic analysis of Raineyella sp. CBA3103.</title>
        <authorList>
            <person name="Roh S.W."/>
        </authorList>
    </citation>
    <scope>NUCLEOTIDE SEQUENCE [LARGE SCALE GENOMIC DNA]</scope>
    <source>
        <strain evidence="9 10">CBA3103</strain>
    </source>
</reference>
<evidence type="ECO:0000256" key="3">
    <source>
        <dbReference type="ARBA" id="ARBA00022692"/>
    </source>
</evidence>
<organism evidence="9 10">
    <name type="scientific">Raineyella fluvialis</name>
    <dbReference type="NCBI Taxonomy" id="2662261"/>
    <lineage>
        <taxon>Bacteria</taxon>
        <taxon>Bacillati</taxon>
        <taxon>Actinomycetota</taxon>
        <taxon>Actinomycetes</taxon>
        <taxon>Propionibacteriales</taxon>
        <taxon>Propionibacteriaceae</taxon>
        <taxon>Raineyella</taxon>
    </lineage>
</organism>
<dbReference type="Proteomes" id="UP000386847">
    <property type="component" value="Chromosome"/>
</dbReference>
<evidence type="ECO:0000256" key="7">
    <source>
        <dbReference type="SAM" id="Phobius"/>
    </source>
</evidence>
<evidence type="ECO:0000256" key="1">
    <source>
        <dbReference type="ARBA" id="ARBA00004651"/>
    </source>
</evidence>
<keyword evidence="4 7" id="KW-1133">Transmembrane helix</keyword>
<feature type="compositionally biased region" description="Low complexity" evidence="6">
    <location>
        <begin position="353"/>
        <end position="366"/>
    </location>
</feature>
<feature type="transmembrane region" description="Helical" evidence="7">
    <location>
        <begin position="192"/>
        <end position="213"/>
    </location>
</feature>
<dbReference type="GO" id="GO:0005886">
    <property type="term" value="C:plasma membrane"/>
    <property type="evidence" value="ECO:0007669"/>
    <property type="project" value="UniProtKB-SubCell"/>
</dbReference>
<dbReference type="AlphaFoldDB" id="A0A5Q2F9G6"/>